<dbReference type="AlphaFoldDB" id="A0A448YZW2"/>
<organism evidence="1 2">
    <name type="scientific">Pseudo-nitzschia multistriata</name>
    <dbReference type="NCBI Taxonomy" id="183589"/>
    <lineage>
        <taxon>Eukaryota</taxon>
        <taxon>Sar</taxon>
        <taxon>Stramenopiles</taxon>
        <taxon>Ochrophyta</taxon>
        <taxon>Bacillariophyta</taxon>
        <taxon>Bacillariophyceae</taxon>
        <taxon>Bacillariophycidae</taxon>
        <taxon>Bacillariales</taxon>
        <taxon>Bacillariaceae</taxon>
        <taxon>Pseudo-nitzschia</taxon>
    </lineage>
</organism>
<reference evidence="1 2" key="1">
    <citation type="submission" date="2019-01" db="EMBL/GenBank/DDBJ databases">
        <authorList>
            <person name="Ferrante I. M."/>
        </authorList>
    </citation>
    <scope>NUCLEOTIDE SEQUENCE [LARGE SCALE GENOMIC DNA]</scope>
    <source>
        <strain evidence="1 2">B856</strain>
    </source>
</reference>
<keyword evidence="2" id="KW-1185">Reference proteome</keyword>
<protein>
    <submittedName>
        <fullName evidence="1">Uncharacterized protein</fullName>
    </submittedName>
</protein>
<dbReference type="Proteomes" id="UP000291116">
    <property type="component" value="Unassembled WGS sequence"/>
</dbReference>
<evidence type="ECO:0000313" key="1">
    <source>
        <dbReference type="EMBL" id="VEU35387.1"/>
    </source>
</evidence>
<name>A0A448YZW2_9STRA</name>
<sequence length="133" mass="14570">MAILERNTASTLVVPIKATVAASRPSSATILTAHMRGREVKTWRNPAGVVQIIQRTGLRVTSNTNKNLNNSMKTSSKVPMSIILCQEKPRAYFATTPSVTMTIKTPSIVLTKGSKVLCEMRVAENMKYAKFST</sequence>
<gene>
    <name evidence="1" type="ORF">PSNMU_V1.4_AUG-EV-PASAV3_0021240</name>
</gene>
<accession>A0A448YZW2</accession>
<proteinExistence type="predicted"/>
<evidence type="ECO:0000313" key="2">
    <source>
        <dbReference type="Proteomes" id="UP000291116"/>
    </source>
</evidence>
<dbReference type="EMBL" id="CAACVS010000058">
    <property type="protein sequence ID" value="VEU35387.1"/>
    <property type="molecule type" value="Genomic_DNA"/>
</dbReference>